<dbReference type="EMBL" id="CADCTK010000734">
    <property type="protein sequence ID" value="CAA9277912.1"/>
    <property type="molecule type" value="Genomic_DNA"/>
</dbReference>
<keyword evidence="1" id="KW-1133">Transmembrane helix</keyword>
<gene>
    <name evidence="2" type="ORF">AVDCRST_MAG26-3170</name>
</gene>
<feature type="transmembrane region" description="Helical" evidence="1">
    <location>
        <begin position="160"/>
        <end position="184"/>
    </location>
</feature>
<evidence type="ECO:0000256" key="1">
    <source>
        <dbReference type="SAM" id="Phobius"/>
    </source>
</evidence>
<organism evidence="2">
    <name type="scientific">uncultured Chloroflexia bacterium</name>
    <dbReference type="NCBI Taxonomy" id="1672391"/>
    <lineage>
        <taxon>Bacteria</taxon>
        <taxon>Bacillati</taxon>
        <taxon>Chloroflexota</taxon>
        <taxon>Chloroflexia</taxon>
        <taxon>environmental samples</taxon>
    </lineage>
</organism>
<reference evidence="2" key="1">
    <citation type="submission" date="2020-02" db="EMBL/GenBank/DDBJ databases">
        <authorList>
            <person name="Meier V. D."/>
        </authorList>
    </citation>
    <scope>NUCLEOTIDE SEQUENCE</scope>
    <source>
        <strain evidence="2">AVDCRST_MAG26</strain>
    </source>
</reference>
<name>A0A6J4JH38_9CHLR</name>
<sequence>MNPQDVWCPNLACPARGQRGHGNIGVHSQQERRYHCRVCNRTFGARSGTIFHRRRTDEALITQVITLVSWGCPLVALEHTFGLQPQTVRDWLAAAGAHAEAVHHQQVVHPRDLGQVQADEVRVKTQCGIVWMAMALMVSTRLWLGGVISTRRDHALITRLVQLIAACALVAPLLLVVDGFSSYVDAFRRAFRTREHRGGRGAPRKVPWRELTIGQVVKQYAGKRMVGVTRRVVQGSSATALRLMTQTPGCRVLNTAYIERLNGTFRARLAPLARRTHHLVHRKELLHGGMYLVGTLYNFCTMHASLTVASGQQRTPAMAAGITDHCWSVQELLWHWVPPPHWSPPKQRGRRSKAMQQLIERWAAP</sequence>
<keyword evidence="1" id="KW-0472">Membrane</keyword>
<proteinExistence type="predicted"/>
<protein>
    <recommendedName>
        <fullName evidence="3">C2H2-type domain-containing protein</fullName>
    </recommendedName>
</protein>
<evidence type="ECO:0000313" key="2">
    <source>
        <dbReference type="EMBL" id="CAA9277912.1"/>
    </source>
</evidence>
<feature type="transmembrane region" description="Helical" evidence="1">
    <location>
        <begin position="129"/>
        <end position="148"/>
    </location>
</feature>
<keyword evidence="1" id="KW-0812">Transmembrane</keyword>
<dbReference type="AlphaFoldDB" id="A0A6J4JH38"/>
<accession>A0A6J4JH38</accession>
<evidence type="ECO:0008006" key="3">
    <source>
        <dbReference type="Google" id="ProtNLM"/>
    </source>
</evidence>